<evidence type="ECO:0000313" key="1">
    <source>
        <dbReference type="EMBL" id="AHG52954.1"/>
    </source>
</evidence>
<dbReference type="SUPFAM" id="SSF53649">
    <property type="entry name" value="Alkaline phosphatase-like"/>
    <property type="match status" value="1"/>
</dbReference>
<dbReference type="EMBL" id="KF715620">
    <property type="protein sequence ID" value="AHG52954.1"/>
    <property type="molecule type" value="Genomic_DNA"/>
</dbReference>
<name>W0NQ27_9ZZZZ</name>
<sequence>MLTIFGPRGSRGRLCDGLARRDFLKIGGMALGGLSLPQLLACEAQAGIGQSHKALINIFLPGGPSHQDFWDIKVDAPAEIRGEFQPIKTNVSGIEIGEIFPKIAAIADKCVFIRTMVGASGGHDAYQCMTGRPPRPTPAGGWPAAGAWVSKLKGPVNKTIPPHLSMCYKTDHVPWGYDGDGGFLGIAHSPFKLVGGRNETTKTDTMVLQGITLDRLQDRRSLLGSFDHLRRDLDTSGKMAGLDSFTQQAVGILTSSALADALDISKEDPGLVERYGRGDPKFRDDGAPKLTENFLIARRLVEAGARVVSLNFSRWDHHGQNFKAIRDDGPLLDRATEALISDLHNRGLDKDVSVVVWGEFGRTPKINGGAGRDHWPQVSCALLTCGGMRTGQVIGATNRLGEHAIERPVSFQEVWATLYHNLGLNLRAVREFDLRGRPQYLVDEGVEPLKEVI</sequence>
<accession>W0NQ27</accession>
<dbReference type="PANTHER" id="PTHR43737">
    <property type="entry name" value="BLL7424 PROTEIN"/>
    <property type="match status" value="1"/>
</dbReference>
<dbReference type="InterPro" id="IPR010869">
    <property type="entry name" value="DUF1501"/>
</dbReference>
<dbReference type="Pfam" id="PF07394">
    <property type="entry name" value="DUF1501"/>
    <property type="match status" value="1"/>
</dbReference>
<protein>
    <recommendedName>
        <fullName evidence="2">DUF1501 domain-containing protein</fullName>
    </recommendedName>
</protein>
<reference evidence="1" key="1">
    <citation type="submission" date="2013-09" db="EMBL/GenBank/DDBJ databases">
        <title>Novel inorganic pyrophosphatase from soil metagenomic and family and subfamily prediction.</title>
        <authorList>
            <person name="Rodrigues G.R."/>
            <person name="Val-Moraes S.P."/>
            <person name="Varani A.M."/>
            <person name="Lemos E.G.M."/>
            <person name="Pizauro J.M."/>
        </authorList>
    </citation>
    <scope>NUCLEOTIDE SEQUENCE</scope>
</reference>
<dbReference type="InterPro" id="IPR017850">
    <property type="entry name" value="Alkaline_phosphatase_core_sf"/>
</dbReference>
<evidence type="ECO:0008006" key="2">
    <source>
        <dbReference type="Google" id="ProtNLM"/>
    </source>
</evidence>
<organism evidence="1">
    <name type="scientific">uncultured organism</name>
    <dbReference type="NCBI Taxonomy" id="155900"/>
    <lineage>
        <taxon>unclassified sequences</taxon>
        <taxon>environmental samples</taxon>
    </lineage>
</organism>
<dbReference type="PANTHER" id="PTHR43737:SF1">
    <property type="entry name" value="DUF1501 DOMAIN-CONTAINING PROTEIN"/>
    <property type="match status" value="1"/>
</dbReference>
<dbReference type="PROSITE" id="PS51318">
    <property type="entry name" value="TAT"/>
    <property type="match status" value="1"/>
</dbReference>
<proteinExistence type="predicted"/>
<dbReference type="InterPro" id="IPR006311">
    <property type="entry name" value="TAT_signal"/>
</dbReference>
<gene>
    <name evidence="1" type="ORF">META_00028</name>
</gene>
<dbReference type="AlphaFoldDB" id="W0NQ27"/>